<evidence type="ECO:0008006" key="3">
    <source>
        <dbReference type="Google" id="ProtNLM"/>
    </source>
</evidence>
<accession>A0A8J2U4H4</accession>
<protein>
    <recommendedName>
        <fullName evidence="3">Solute-binding protein family 3/N-terminal domain-containing protein</fullName>
    </recommendedName>
</protein>
<dbReference type="Gene3D" id="3.40.190.10">
    <property type="entry name" value="Periplasmic binding protein-like II"/>
    <property type="match status" value="2"/>
</dbReference>
<dbReference type="PANTHER" id="PTHR38834:SF3">
    <property type="entry name" value="SOLUTE-BINDING PROTEIN FAMILY 3_N-TERMINAL DOMAIN-CONTAINING PROTEIN"/>
    <property type="match status" value="1"/>
</dbReference>
<dbReference type="SUPFAM" id="SSF53850">
    <property type="entry name" value="Periplasmic binding protein-like II"/>
    <property type="match status" value="1"/>
</dbReference>
<dbReference type="AlphaFoldDB" id="A0A8J2U4H4"/>
<sequence length="396" mass="44185">MSSARVNAGAIQLVTNLAPPYQIQQGDTISGTSVATLQCIFQHMELTSDITILPWKRALKHLEQGLSDGLFSASYDPNINRFATLSAPIAIEKWYFFSAADVSLSPTENTPIGVISGSNQDQWLSQLGYHKLQRVSSYPQLIKLALSKRVHAVAADAQAFTESLVTHFDIQPEFTKAFIKYAPLGVYFNKGFVEQRQHFLTQFNEQTPACTNDTITLSNSERQTLKTVVLEQLANWINTPLIADTVKQQNARNSYLSASQIHALEAQWQQQRPSLQSHAQLLQTNLLSEYFQQIKRQSGGLFNEIIAMDRNGLVIAMSDLTSDLWQGDEDKFTQTFDVGPDVVFVDQLKYDESTHKFQVQISVSVSDEEQTAIGALTVGVDVEHALSNRQITAKLN</sequence>
<gene>
    <name evidence="1" type="ORF">GCM10011369_16670</name>
</gene>
<dbReference type="Proteomes" id="UP000619743">
    <property type="component" value="Unassembled WGS sequence"/>
</dbReference>
<organism evidence="1 2">
    <name type="scientific">Neiella marina</name>
    <dbReference type="NCBI Taxonomy" id="508461"/>
    <lineage>
        <taxon>Bacteria</taxon>
        <taxon>Pseudomonadati</taxon>
        <taxon>Pseudomonadota</taxon>
        <taxon>Gammaproteobacteria</taxon>
        <taxon>Alteromonadales</taxon>
        <taxon>Echinimonadaceae</taxon>
        <taxon>Neiella</taxon>
    </lineage>
</organism>
<evidence type="ECO:0000313" key="1">
    <source>
        <dbReference type="EMBL" id="GGA75458.1"/>
    </source>
</evidence>
<evidence type="ECO:0000313" key="2">
    <source>
        <dbReference type="Proteomes" id="UP000619743"/>
    </source>
</evidence>
<dbReference type="EMBL" id="BMDX01000006">
    <property type="protein sequence ID" value="GGA75458.1"/>
    <property type="molecule type" value="Genomic_DNA"/>
</dbReference>
<keyword evidence="2" id="KW-1185">Reference proteome</keyword>
<dbReference type="PANTHER" id="PTHR38834">
    <property type="entry name" value="PERIPLASMIC SUBSTRATE BINDING PROTEIN FAMILY 3"/>
    <property type="match status" value="1"/>
</dbReference>
<proteinExistence type="predicted"/>
<comment type="caution">
    <text evidence="1">The sequence shown here is derived from an EMBL/GenBank/DDBJ whole genome shotgun (WGS) entry which is preliminary data.</text>
</comment>
<name>A0A8J2U4H4_9GAMM</name>
<reference evidence="2" key="1">
    <citation type="journal article" date="2019" name="Int. J. Syst. Evol. Microbiol.">
        <title>The Global Catalogue of Microorganisms (GCM) 10K type strain sequencing project: providing services to taxonomists for standard genome sequencing and annotation.</title>
        <authorList>
            <consortium name="The Broad Institute Genomics Platform"/>
            <consortium name="The Broad Institute Genome Sequencing Center for Infectious Disease"/>
            <person name="Wu L."/>
            <person name="Ma J."/>
        </authorList>
    </citation>
    <scope>NUCLEOTIDE SEQUENCE [LARGE SCALE GENOMIC DNA]</scope>
    <source>
        <strain evidence="2">CGMCC 1.10130</strain>
    </source>
</reference>